<dbReference type="Pfam" id="PF03466">
    <property type="entry name" value="LysR_substrate"/>
    <property type="match status" value="1"/>
</dbReference>
<dbReference type="GO" id="GO:0003700">
    <property type="term" value="F:DNA-binding transcription factor activity"/>
    <property type="evidence" value="ECO:0007669"/>
    <property type="project" value="InterPro"/>
</dbReference>
<keyword evidence="3" id="KW-0238">DNA-binding</keyword>
<dbReference type="InterPro" id="IPR000847">
    <property type="entry name" value="LysR_HTH_N"/>
</dbReference>
<dbReference type="InterPro" id="IPR036388">
    <property type="entry name" value="WH-like_DNA-bd_sf"/>
</dbReference>
<proteinExistence type="inferred from homology"/>
<keyword evidence="2" id="KW-0805">Transcription regulation</keyword>
<gene>
    <name evidence="6" type="ORF">CAL12_10675</name>
</gene>
<evidence type="ECO:0000256" key="3">
    <source>
        <dbReference type="ARBA" id="ARBA00023125"/>
    </source>
</evidence>
<dbReference type="Proteomes" id="UP000194151">
    <property type="component" value="Chromosome"/>
</dbReference>
<dbReference type="STRING" id="1416806.CAL12_10675"/>
<dbReference type="RefSeq" id="WP_086064454.1">
    <property type="nucleotide sequence ID" value="NZ_CP021108.1"/>
</dbReference>
<dbReference type="PROSITE" id="PS50931">
    <property type="entry name" value="HTH_LYSR"/>
    <property type="match status" value="1"/>
</dbReference>
<dbReference type="FunFam" id="1.10.10.10:FF:000001">
    <property type="entry name" value="LysR family transcriptional regulator"/>
    <property type="match status" value="1"/>
</dbReference>
<protein>
    <submittedName>
        <fullName evidence="6">Transcriptional regulator</fullName>
    </submittedName>
</protein>
<dbReference type="InterPro" id="IPR005119">
    <property type="entry name" value="LysR_subst-bd"/>
</dbReference>
<dbReference type="InterPro" id="IPR036390">
    <property type="entry name" value="WH_DNA-bd_sf"/>
</dbReference>
<evidence type="ECO:0000256" key="1">
    <source>
        <dbReference type="ARBA" id="ARBA00009437"/>
    </source>
</evidence>
<organism evidence="6 7">
    <name type="scientific">Bordetella genomosp. 8</name>
    <dbReference type="NCBI Taxonomy" id="1416806"/>
    <lineage>
        <taxon>Bacteria</taxon>
        <taxon>Pseudomonadati</taxon>
        <taxon>Pseudomonadota</taxon>
        <taxon>Betaproteobacteria</taxon>
        <taxon>Burkholderiales</taxon>
        <taxon>Alcaligenaceae</taxon>
        <taxon>Bordetella</taxon>
    </lineage>
</organism>
<keyword evidence="4" id="KW-0804">Transcription</keyword>
<dbReference type="PANTHER" id="PTHR30346:SF0">
    <property type="entry name" value="HCA OPERON TRANSCRIPTIONAL ACTIVATOR HCAR"/>
    <property type="match status" value="1"/>
</dbReference>
<dbReference type="SUPFAM" id="SSF46785">
    <property type="entry name" value="Winged helix' DNA-binding domain"/>
    <property type="match status" value="1"/>
</dbReference>
<evidence type="ECO:0000256" key="4">
    <source>
        <dbReference type="ARBA" id="ARBA00023163"/>
    </source>
</evidence>
<dbReference type="AlphaFoldDB" id="A0A1W6YJP0"/>
<comment type="similarity">
    <text evidence="1">Belongs to the LysR transcriptional regulatory family.</text>
</comment>
<evidence type="ECO:0000256" key="2">
    <source>
        <dbReference type="ARBA" id="ARBA00023015"/>
    </source>
</evidence>
<dbReference type="GO" id="GO:0032993">
    <property type="term" value="C:protein-DNA complex"/>
    <property type="evidence" value="ECO:0007669"/>
    <property type="project" value="TreeGrafter"/>
</dbReference>
<dbReference type="Gene3D" id="1.10.10.10">
    <property type="entry name" value="Winged helix-like DNA-binding domain superfamily/Winged helix DNA-binding domain"/>
    <property type="match status" value="1"/>
</dbReference>
<dbReference type="Gene3D" id="3.40.190.10">
    <property type="entry name" value="Periplasmic binding protein-like II"/>
    <property type="match status" value="2"/>
</dbReference>
<keyword evidence="7" id="KW-1185">Reference proteome</keyword>
<dbReference type="EMBL" id="CP021108">
    <property type="protein sequence ID" value="ARP81258.1"/>
    <property type="molecule type" value="Genomic_DNA"/>
</dbReference>
<evidence type="ECO:0000259" key="5">
    <source>
        <dbReference type="PROSITE" id="PS50931"/>
    </source>
</evidence>
<evidence type="ECO:0000313" key="6">
    <source>
        <dbReference type="EMBL" id="ARP81258.1"/>
    </source>
</evidence>
<dbReference type="PRINTS" id="PR00039">
    <property type="entry name" value="HTHLYSR"/>
</dbReference>
<feature type="domain" description="HTH lysR-type" evidence="5">
    <location>
        <begin position="1"/>
        <end position="59"/>
    </location>
</feature>
<dbReference type="Pfam" id="PF00126">
    <property type="entry name" value="HTH_1"/>
    <property type="match status" value="1"/>
</dbReference>
<name>A0A1W6YJP0_9BORD</name>
<dbReference type="SUPFAM" id="SSF53850">
    <property type="entry name" value="Periplasmic binding protein-like II"/>
    <property type="match status" value="1"/>
</dbReference>
<dbReference type="OrthoDB" id="9157176at2"/>
<dbReference type="GO" id="GO:0003677">
    <property type="term" value="F:DNA binding"/>
    <property type="evidence" value="ECO:0007669"/>
    <property type="project" value="UniProtKB-KW"/>
</dbReference>
<dbReference type="KEGG" id="bgv:CAL12_10675"/>
<evidence type="ECO:0000313" key="7">
    <source>
        <dbReference type="Proteomes" id="UP000194151"/>
    </source>
</evidence>
<dbReference type="PANTHER" id="PTHR30346">
    <property type="entry name" value="TRANSCRIPTIONAL DUAL REGULATOR HCAR-RELATED"/>
    <property type="match status" value="1"/>
</dbReference>
<reference evidence="6 7" key="1">
    <citation type="submission" date="2017-05" db="EMBL/GenBank/DDBJ databases">
        <title>Complete and WGS of Bordetella genogroups.</title>
        <authorList>
            <person name="Spilker T."/>
            <person name="LiPuma J."/>
        </authorList>
    </citation>
    <scope>NUCLEOTIDE SEQUENCE [LARGE SCALE GENOMIC DNA]</scope>
    <source>
        <strain evidence="6 7">AU19157</strain>
    </source>
</reference>
<sequence>MELRHLRYFVAVAEEGNVTTAALRRLHTAQPSLSRQLKDLEEEVGADLLIRNARGVELTPAGVAFLEQARLALSHAAEAVAAARRAARPPKESFTVGFLTGQEVDWLPGITEVLRDELPKLEFKVTSLQSPALADALQRGEVDAGILRVEPRPDLRYEVVAQEPLLVIMPSGHRLASQGEIDPSDLAGETFIGYSDVPHVLRDAVAVYLAKHGVAIHPRYKLDDYGTGLTLVTSTGGITLLPAYVEPLLPWSVVGRRLKGVQPTIDIALGYRADNSSPALGTLLANLTQLKVWGPRGARRK</sequence>
<accession>A0A1W6YJP0</accession>